<evidence type="ECO:0000313" key="3">
    <source>
        <dbReference type="Proteomes" id="UP000605670"/>
    </source>
</evidence>
<evidence type="ECO:0008006" key="4">
    <source>
        <dbReference type="Google" id="ProtNLM"/>
    </source>
</evidence>
<gene>
    <name evidence="2" type="ORF">GCM10011366_26480</name>
</gene>
<dbReference type="Proteomes" id="UP000605670">
    <property type="component" value="Unassembled WGS sequence"/>
</dbReference>
<reference evidence="2" key="1">
    <citation type="journal article" date="2014" name="Int. J. Syst. Evol. Microbiol.">
        <title>Complete genome sequence of Corynebacterium casei LMG S-19264T (=DSM 44701T), isolated from a smear-ripened cheese.</title>
        <authorList>
            <consortium name="US DOE Joint Genome Institute (JGI-PGF)"/>
            <person name="Walter F."/>
            <person name="Albersmeier A."/>
            <person name="Kalinowski J."/>
            <person name="Ruckert C."/>
        </authorList>
    </citation>
    <scope>NUCLEOTIDE SEQUENCE</scope>
    <source>
        <strain evidence="2">CGMCC 1.12160</strain>
    </source>
</reference>
<evidence type="ECO:0000256" key="1">
    <source>
        <dbReference type="SAM" id="SignalP"/>
    </source>
</evidence>
<reference evidence="2" key="2">
    <citation type="submission" date="2020-09" db="EMBL/GenBank/DDBJ databases">
        <authorList>
            <person name="Sun Q."/>
            <person name="Zhou Y."/>
        </authorList>
    </citation>
    <scope>NUCLEOTIDE SEQUENCE</scope>
    <source>
        <strain evidence="2">CGMCC 1.12160</strain>
    </source>
</reference>
<dbReference type="AlphaFoldDB" id="A0A917BWG0"/>
<keyword evidence="3" id="KW-1185">Reference proteome</keyword>
<dbReference type="RefSeq" id="WP_188431522.1">
    <property type="nucleotide sequence ID" value="NZ_BAABKH010000014.1"/>
</dbReference>
<sequence length="262" mass="27162">MRPFLRYAVLVPLALVVGCSASSPGTQPLPAEGAVATWELLEPDTVNPTSQHLLIGVTRLGCAGGVTGEVLKPRVAYEDDRVIIRTDVARLPPGASTCQGNDTVPVEVDLDESLGARDLVDAACLEGEAVGTAVCPAGPRWSSPARGATDEVPDWAAPADHSFTVHSWCGERSLIGGYGVTVRGGAVAEVTAHDDGRTGIAPDQVPTISQMLEEARAAAAADGGRVEVAVDGAGVPRWVFADPVEHGVDDESCYVISGYREG</sequence>
<dbReference type="EMBL" id="BMEM01000004">
    <property type="protein sequence ID" value="GGF57323.1"/>
    <property type="molecule type" value="Genomic_DNA"/>
</dbReference>
<accession>A0A917BWG0</accession>
<name>A0A917BWG0_9MICO</name>
<proteinExistence type="predicted"/>
<feature type="chain" id="PRO_5039609855" description="Lipoprotein" evidence="1">
    <location>
        <begin position="22"/>
        <end position="262"/>
    </location>
</feature>
<dbReference type="Pfam" id="PF19671">
    <property type="entry name" value="DUF6174"/>
    <property type="match status" value="1"/>
</dbReference>
<organism evidence="2 3">
    <name type="scientific">Ornithinimicrobium tianjinense</name>
    <dbReference type="NCBI Taxonomy" id="1195761"/>
    <lineage>
        <taxon>Bacteria</taxon>
        <taxon>Bacillati</taxon>
        <taxon>Actinomycetota</taxon>
        <taxon>Actinomycetes</taxon>
        <taxon>Micrococcales</taxon>
        <taxon>Ornithinimicrobiaceae</taxon>
        <taxon>Ornithinimicrobium</taxon>
    </lineage>
</organism>
<evidence type="ECO:0000313" key="2">
    <source>
        <dbReference type="EMBL" id="GGF57323.1"/>
    </source>
</evidence>
<protein>
    <recommendedName>
        <fullName evidence="4">Lipoprotein</fullName>
    </recommendedName>
</protein>
<comment type="caution">
    <text evidence="2">The sequence shown here is derived from an EMBL/GenBank/DDBJ whole genome shotgun (WGS) entry which is preliminary data.</text>
</comment>
<dbReference type="InterPro" id="IPR046172">
    <property type="entry name" value="DUF6174"/>
</dbReference>
<dbReference type="PROSITE" id="PS51257">
    <property type="entry name" value="PROKAR_LIPOPROTEIN"/>
    <property type="match status" value="1"/>
</dbReference>
<feature type="signal peptide" evidence="1">
    <location>
        <begin position="1"/>
        <end position="21"/>
    </location>
</feature>
<keyword evidence="1" id="KW-0732">Signal</keyword>